<name>A0A6M3J269_9ZZZZ</name>
<feature type="coiled-coil region" evidence="1">
    <location>
        <begin position="123"/>
        <end position="150"/>
    </location>
</feature>
<protein>
    <submittedName>
        <fullName evidence="2">Uncharacterized protein</fullName>
    </submittedName>
</protein>
<accession>A0A6M3J269</accession>
<keyword evidence="1" id="KW-0175">Coiled coil</keyword>
<evidence type="ECO:0000313" key="2">
    <source>
        <dbReference type="EMBL" id="QJA63943.1"/>
    </source>
</evidence>
<sequence length="243" mass="27267">MEQQVTSLVICERKADQLIAIEDTLNAIVGTFIDKNLEVVNGISTAPVKNEVEYNKTLSNLATIRKIKKEAEELRLAWSSPLDKAKKWVDSIFRDAKNPLVQKEVVLQQNADTWWASEQKRIKNEQLKAIDKAAIEAKRAQEKANKVFDKVDAVNLPVAGGLPVPEIVPQQVEQAPKTVRLDSGGTVTRKEDWTFEVVNTNLIPREYLSVNEQAIRQVVKALKDKANIPGIRVWDKGSYATRG</sequence>
<organism evidence="2">
    <name type="scientific">viral metagenome</name>
    <dbReference type="NCBI Taxonomy" id="1070528"/>
    <lineage>
        <taxon>unclassified sequences</taxon>
        <taxon>metagenomes</taxon>
        <taxon>organismal metagenomes</taxon>
    </lineage>
</organism>
<gene>
    <name evidence="2" type="ORF">MM415B00565_0027</name>
</gene>
<dbReference type="EMBL" id="MT141509">
    <property type="protein sequence ID" value="QJA63943.1"/>
    <property type="molecule type" value="Genomic_DNA"/>
</dbReference>
<reference evidence="2" key="1">
    <citation type="submission" date="2020-03" db="EMBL/GenBank/DDBJ databases">
        <title>The deep terrestrial virosphere.</title>
        <authorList>
            <person name="Holmfeldt K."/>
            <person name="Nilsson E."/>
            <person name="Simone D."/>
            <person name="Lopez-Fernandez M."/>
            <person name="Wu X."/>
            <person name="de Brujin I."/>
            <person name="Lundin D."/>
            <person name="Andersson A."/>
            <person name="Bertilsson S."/>
            <person name="Dopson M."/>
        </authorList>
    </citation>
    <scope>NUCLEOTIDE SEQUENCE</scope>
    <source>
        <strain evidence="2">MM415B00565</strain>
    </source>
</reference>
<evidence type="ECO:0000256" key="1">
    <source>
        <dbReference type="SAM" id="Coils"/>
    </source>
</evidence>
<dbReference type="AlphaFoldDB" id="A0A6M3J269"/>
<proteinExistence type="predicted"/>